<feature type="transmembrane region" description="Helical" evidence="8">
    <location>
        <begin position="412"/>
        <end position="433"/>
    </location>
</feature>
<dbReference type="InterPro" id="IPR038377">
    <property type="entry name" value="Na/Glc_symporter_sf"/>
</dbReference>
<dbReference type="Pfam" id="PF00474">
    <property type="entry name" value="SSF"/>
    <property type="match status" value="1"/>
</dbReference>
<feature type="transmembrane region" description="Helical" evidence="8">
    <location>
        <begin position="72"/>
        <end position="95"/>
    </location>
</feature>
<feature type="transmembrane region" description="Helical" evidence="8">
    <location>
        <begin position="44"/>
        <end position="66"/>
    </location>
</feature>
<feature type="transmembrane region" description="Helical" evidence="8">
    <location>
        <begin position="152"/>
        <end position="173"/>
    </location>
</feature>
<keyword evidence="6 8" id="KW-0472">Membrane</keyword>
<comment type="subcellular location">
    <subcellularLocation>
        <location evidence="1">Membrane</location>
        <topology evidence="1">Multi-pass membrane protein</topology>
    </subcellularLocation>
</comment>
<keyword evidence="5 8" id="KW-1133">Transmembrane helix</keyword>
<evidence type="ECO:0000256" key="6">
    <source>
        <dbReference type="ARBA" id="ARBA00023136"/>
    </source>
</evidence>
<feature type="transmembrane region" description="Helical" evidence="8">
    <location>
        <begin position="386"/>
        <end position="405"/>
    </location>
</feature>
<feature type="transmembrane region" description="Helical" evidence="8">
    <location>
        <begin position="217"/>
        <end position="238"/>
    </location>
</feature>
<proteinExistence type="inferred from homology"/>
<dbReference type="STRING" id="1915400.FM21_04470"/>
<organism evidence="9 10">
    <name type="scientific">Streptomyces mutabilis</name>
    <dbReference type="NCBI Taxonomy" id="67332"/>
    <lineage>
        <taxon>Bacteria</taxon>
        <taxon>Bacillati</taxon>
        <taxon>Actinomycetota</taxon>
        <taxon>Actinomycetes</taxon>
        <taxon>Kitasatosporales</taxon>
        <taxon>Streptomycetaceae</taxon>
        <taxon>Streptomyces</taxon>
    </lineage>
</organism>
<feature type="transmembrane region" description="Helical" evidence="8">
    <location>
        <begin position="303"/>
        <end position="332"/>
    </location>
</feature>
<keyword evidence="3" id="KW-0813">Transport</keyword>
<feature type="transmembrane region" description="Helical" evidence="8">
    <location>
        <begin position="259"/>
        <end position="283"/>
    </location>
</feature>
<dbReference type="CDD" id="cd11479">
    <property type="entry name" value="SLC5sbd_u3"/>
    <property type="match status" value="1"/>
</dbReference>
<sequence>MAVDYIVIVVYLAGMLAMGWWGMRRAKSKSEFLVAGRRLGPGMYSGTMAAIVLGGASTIGGVGLGYQYGLSGAWMVVTIGLGILALSVFFSARIARLKVYTVSEMLDLRYGGRAGVISGVVMWAYTLMLAVTSTIAYATIFDVLLDVNRTLAIVLGGSIVVAYSTLGGMWSITLTDMVQFVVKTIGVLLLLLPIAVVKAGGFGEMKDQLPTSYFDPLGIGGETVFTYVLIYTFGMLIGQDIWQRVFTAGSDRTAKWGGTVAGTYCLVYAVAGAIIGTAAKVLYPKLASPDDAFATIVKDELPIGVRGLVLAAALAAVMSTSSGALIACATVANNDIWSRLRGAVRGPDGGGEHDEVKGNRAFILAMGVAVILISIALNDVVEALTVAYNLLVGGLLVPILGGLLWKRGTAQGALAAVAVGGLAVVGLMAGYGILANEPVYYGLLASLAAYVAVSLTTRPTDEATLTAWRERLAGRAPEPTSEPAVPAHQ</sequence>
<name>A0A086N2N6_9ACTN</name>
<evidence type="ECO:0000313" key="10">
    <source>
        <dbReference type="Proteomes" id="UP000029095"/>
    </source>
</evidence>
<evidence type="ECO:0000256" key="7">
    <source>
        <dbReference type="RuleBase" id="RU362091"/>
    </source>
</evidence>
<dbReference type="PANTHER" id="PTHR48086">
    <property type="entry name" value="SODIUM/PROLINE SYMPORTER-RELATED"/>
    <property type="match status" value="1"/>
</dbReference>
<dbReference type="GO" id="GO:0022857">
    <property type="term" value="F:transmembrane transporter activity"/>
    <property type="evidence" value="ECO:0007669"/>
    <property type="project" value="InterPro"/>
</dbReference>
<reference evidence="9 10" key="1">
    <citation type="submission" date="2014-05" db="EMBL/GenBank/DDBJ databases">
        <title>Complete genome sequence of the Streptomyces mutabilis TRM45540.</title>
        <authorList>
            <person name="Luo X."/>
            <person name="Zhang L."/>
        </authorList>
    </citation>
    <scope>NUCLEOTIDE SEQUENCE [LARGE SCALE GENOMIC DNA]</scope>
    <source>
        <strain evidence="9 10">TRM45540</strain>
    </source>
</reference>
<dbReference type="InterPro" id="IPR050277">
    <property type="entry name" value="Sodium:Solute_Symporter"/>
</dbReference>
<dbReference type="PROSITE" id="PS50283">
    <property type="entry name" value="NA_SOLUT_SYMP_3"/>
    <property type="match status" value="1"/>
</dbReference>
<dbReference type="Proteomes" id="UP000029095">
    <property type="component" value="Unassembled WGS sequence"/>
</dbReference>
<evidence type="ECO:0000256" key="3">
    <source>
        <dbReference type="ARBA" id="ARBA00022448"/>
    </source>
</evidence>
<comment type="similarity">
    <text evidence="2 7">Belongs to the sodium:solute symporter (SSF) (TC 2.A.21) family.</text>
</comment>
<dbReference type="GO" id="GO:0005886">
    <property type="term" value="C:plasma membrane"/>
    <property type="evidence" value="ECO:0007669"/>
    <property type="project" value="TreeGrafter"/>
</dbReference>
<feature type="transmembrane region" description="Helical" evidence="8">
    <location>
        <begin position="361"/>
        <end position="380"/>
    </location>
</feature>
<feature type="transmembrane region" description="Helical" evidence="8">
    <location>
        <begin position="116"/>
        <end position="140"/>
    </location>
</feature>
<dbReference type="Gene3D" id="1.20.1730.10">
    <property type="entry name" value="Sodium/glucose cotransporter"/>
    <property type="match status" value="1"/>
</dbReference>
<dbReference type="EMBL" id="JNFQ01000001">
    <property type="protein sequence ID" value="KFG75404.1"/>
    <property type="molecule type" value="Genomic_DNA"/>
</dbReference>
<evidence type="ECO:0000313" key="9">
    <source>
        <dbReference type="EMBL" id="KFG75404.1"/>
    </source>
</evidence>
<accession>A0A086N2N6</accession>
<protein>
    <submittedName>
        <fullName evidence="9">Sodium:solute symporter</fullName>
    </submittedName>
</protein>
<dbReference type="AlphaFoldDB" id="A0A086N2N6"/>
<keyword evidence="4 8" id="KW-0812">Transmembrane</keyword>
<feature type="transmembrane region" description="Helical" evidence="8">
    <location>
        <begin position="6"/>
        <end position="23"/>
    </location>
</feature>
<evidence type="ECO:0000256" key="4">
    <source>
        <dbReference type="ARBA" id="ARBA00022692"/>
    </source>
</evidence>
<gene>
    <name evidence="9" type="ORF">FM21_04470</name>
</gene>
<dbReference type="InterPro" id="IPR001734">
    <property type="entry name" value="Na/solute_symporter"/>
</dbReference>
<feature type="transmembrane region" description="Helical" evidence="8">
    <location>
        <begin position="439"/>
        <end position="457"/>
    </location>
</feature>
<feature type="transmembrane region" description="Helical" evidence="8">
    <location>
        <begin position="180"/>
        <end position="197"/>
    </location>
</feature>
<dbReference type="HOGENOM" id="CLU_018808_15_3_11"/>
<evidence type="ECO:0000256" key="2">
    <source>
        <dbReference type="ARBA" id="ARBA00006434"/>
    </source>
</evidence>
<dbReference type="RefSeq" id="WP_043372721.1">
    <property type="nucleotide sequence ID" value="NZ_KN039946.1"/>
</dbReference>
<evidence type="ECO:0000256" key="5">
    <source>
        <dbReference type="ARBA" id="ARBA00022989"/>
    </source>
</evidence>
<keyword evidence="10" id="KW-1185">Reference proteome</keyword>
<evidence type="ECO:0000256" key="1">
    <source>
        <dbReference type="ARBA" id="ARBA00004141"/>
    </source>
</evidence>
<evidence type="ECO:0000256" key="8">
    <source>
        <dbReference type="SAM" id="Phobius"/>
    </source>
</evidence>
<dbReference type="PANTHER" id="PTHR48086:SF7">
    <property type="entry name" value="SODIUM-SOLUTE SYMPORTER-RELATED"/>
    <property type="match status" value="1"/>
</dbReference>
<comment type="caution">
    <text evidence="9">The sequence shown here is derived from an EMBL/GenBank/DDBJ whole genome shotgun (WGS) entry which is preliminary data.</text>
</comment>